<evidence type="ECO:0000256" key="1">
    <source>
        <dbReference type="SAM" id="Coils"/>
    </source>
</evidence>
<keyword evidence="1" id="KW-0175">Coiled coil</keyword>
<reference evidence="2 3" key="1">
    <citation type="journal article" date="2010" name="Cell">
        <title>The genome of Naegleria gruberi illuminates early eukaryotic versatility.</title>
        <authorList>
            <person name="Fritz-Laylin L.K."/>
            <person name="Prochnik S.E."/>
            <person name="Ginger M.L."/>
            <person name="Dacks J.B."/>
            <person name="Carpenter M.L."/>
            <person name="Field M.C."/>
            <person name="Kuo A."/>
            <person name="Paredez A."/>
            <person name="Chapman J."/>
            <person name="Pham J."/>
            <person name="Shu S."/>
            <person name="Neupane R."/>
            <person name="Cipriano M."/>
            <person name="Mancuso J."/>
            <person name="Tu H."/>
            <person name="Salamov A."/>
            <person name="Lindquist E."/>
            <person name="Shapiro H."/>
            <person name="Lucas S."/>
            <person name="Grigoriev I.V."/>
            <person name="Cande W.Z."/>
            <person name="Fulton C."/>
            <person name="Rokhsar D.S."/>
            <person name="Dawson S.C."/>
        </authorList>
    </citation>
    <scope>NUCLEOTIDE SEQUENCE [LARGE SCALE GENOMIC DNA]</scope>
    <source>
        <strain evidence="2 3">NEG-M</strain>
    </source>
</reference>
<protein>
    <submittedName>
        <fullName evidence="2">Predicted protein</fullName>
    </submittedName>
</protein>
<dbReference type="InParanoid" id="D2W4V9"/>
<organism evidence="3">
    <name type="scientific">Naegleria gruberi</name>
    <name type="common">Amoeba</name>
    <dbReference type="NCBI Taxonomy" id="5762"/>
    <lineage>
        <taxon>Eukaryota</taxon>
        <taxon>Discoba</taxon>
        <taxon>Heterolobosea</taxon>
        <taxon>Tetramitia</taxon>
        <taxon>Eutetramitia</taxon>
        <taxon>Vahlkampfiidae</taxon>
        <taxon>Naegleria</taxon>
    </lineage>
</organism>
<keyword evidence="3" id="KW-1185">Reference proteome</keyword>
<dbReference type="GeneID" id="8860682"/>
<dbReference type="AlphaFoldDB" id="D2W4V9"/>
<evidence type="ECO:0000313" key="3">
    <source>
        <dbReference type="Proteomes" id="UP000006671"/>
    </source>
</evidence>
<gene>
    <name evidence="2" type="ORF">NAEGRDRAFT_54686</name>
</gene>
<dbReference type="Proteomes" id="UP000006671">
    <property type="component" value="Unassembled WGS sequence"/>
</dbReference>
<dbReference type="KEGG" id="ngr:NAEGRDRAFT_54686"/>
<feature type="coiled-coil region" evidence="1">
    <location>
        <begin position="193"/>
        <end position="244"/>
    </location>
</feature>
<dbReference type="RefSeq" id="XP_002668637.1">
    <property type="nucleotide sequence ID" value="XM_002668591.1"/>
</dbReference>
<dbReference type="EMBL" id="GG738992">
    <property type="protein sequence ID" value="EFC35893.1"/>
    <property type="molecule type" value="Genomic_DNA"/>
</dbReference>
<dbReference type="VEuPathDB" id="AmoebaDB:NAEGRDRAFT_54686"/>
<proteinExistence type="predicted"/>
<name>D2W4V9_NAEGR</name>
<evidence type="ECO:0000313" key="2">
    <source>
        <dbReference type="EMBL" id="EFC35893.1"/>
    </source>
</evidence>
<sequence length="368" mass="40959">MGFVSNDDTQMQISVSAVETNSNLVFNNAEFIVGAVLNWKWNELAIDFADLHKTSASSLVNMTTLLDPKNNHVDNSDIFGPSPPTVFSTISQNVIPHLSQQQPSQPPLATLFTPSSSLPTSSRMTQPFGNISSFPSAPHVNIYSGAVVGGSASSSEIISNFSIPSFSGGTIPSFSSCGPTNNMIHSTTFEFQQKKYEERIAQLVQERDELAQRTDQLVLECDTLKKLNEELVKSESEAKKRTSQVEFHFKQKKRKVREALAAVWVEDEDEVCKATSFTFRGNTYSLTPIQQVEVKTIGQFGMAVDKLVEMFHLEKPPYSNNDLKELEVAAIKLTTVDAVEDQKVKKKRFDNYRQTRKKAQQKNSDSSS</sequence>
<accession>D2W4V9</accession>